<evidence type="ECO:0000256" key="2">
    <source>
        <dbReference type="ARBA" id="ARBA00005927"/>
    </source>
</evidence>
<evidence type="ECO:0000256" key="8">
    <source>
        <dbReference type="SAM" id="MobiDB-lite"/>
    </source>
</evidence>
<dbReference type="Pfam" id="PF12932">
    <property type="entry name" value="Sec16"/>
    <property type="match status" value="1"/>
</dbReference>
<dbReference type="Gene3D" id="1.25.40.1030">
    <property type="match status" value="1"/>
</dbReference>
<dbReference type="GO" id="GO:0070973">
    <property type="term" value="P:protein localization to endoplasmic reticulum exit site"/>
    <property type="evidence" value="ECO:0007669"/>
    <property type="project" value="TreeGrafter"/>
</dbReference>
<dbReference type="EMBL" id="KV417290">
    <property type="protein sequence ID" value="KZO95287.1"/>
    <property type="molecule type" value="Genomic_DNA"/>
</dbReference>
<evidence type="ECO:0000259" key="10">
    <source>
        <dbReference type="Pfam" id="PF12932"/>
    </source>
</evidence>
<proteinExistence type="inferred from homology"/>
<dbReference type="Proteomes" id="UP000076738">
    <property type="component" value="Unassembled WGS sequence"/>
</dbReference>
<feature type="compositionally biased region" description="Polar residues" evidence="8">
    <location>
        <begin position="886"/>
        <end position="898"/>
    </location>
</feature>
<feature type="region of interest" description="Disordered" evidence="8">
    <location>
        <begin position="1"/>
        <end position="31"/>
    </location>
</feature>
<feature type="region of interest" description="Disordered" evidence="8">
    <location>
        <begin position="850"/>
        <end position="989"/>
    </location>
</feature>
<feature type="compositionally biased region" description="Basic and acidic residues" evidence="8">
    <location>
        <begin position="980"/>
        <end position="989"/>
    </location>
</feature>
<sequence>MPTVYDGPDDSSHAPSLYAPTTSRFGTDDPLGRTTSIAPVVSFGLGGKLLTCFSMPSSSIPGLAKPGARAVYFRSLNQVIPSSALESSSTPFPGPLFGDPASGSLTGGFSRGNTSTAAKSKKAAVTKYLEERATEIEGGLAYLATGPEHEADRRSAEGKLLLVRLLKILVDNDGKLSGGAGIDKAVRAVLVPSASEAPTSALEPRNLAAPSIPFMGSAAQMESSEEPLVTYNVRSSALERLQLLLLKGERREAVHFALDEKMWAHALVISSSIDKDAWKEAVSEFVRYELASQSDRAGGRESLRIAYSLYAGNGAASVQEILPPKSLMKNTGLNGLLSPGVPLISHITPMSPNFPQPALASNIPDQSLQKWREAAATILSNQSPGSSAALTQLGDYLIMNNWVEAAHVCYLLSPQTSAFGASGGTSVRMVLLGVGNPAKVPNFHRDLDSVRLSEVLEFGYSLATTAKGQDPFIGLSHLQPYRLLHALHLAEMGHTALATRYIESIQQTIKLAGAKANQLYAQSLLVQMKDLQDRLTQAPQEAVGFWANKVPKPTLDGFGSWVGTNLTKFIAGEGETTAQNESQENKQDSTGAPIGPFSHYSAISSAVPSNDPSPHGSSTNLVGQSITPPARRAGSAMSMRHTAAPPFAAPIDRAASAMDRPRVRNESPPRMFSADATMSTFQQAGQSGISTFVPQVPLESEATASDGWWNASSVDEQTPTRDTYHPDGAQPVDSGEFISLMDSVTPTPMVSQPASQPRSPVGFDNDDDDLGFGNSKARSNDDGPSENKEQKEGKKAEPPADKKPTNKPSGWFGGWFGGAKKEAEIPGGPVKANLGEQSSFYYDKEQKRWVNKAAGSSAESPKPATPPPRAQTTSPGGGRPPRSSLDMGSSSLPTSPAVNGTVVRHPPPGAAGGPPRSMSAVPPRMRSNLAESFTPVSDDGSTPPPPTSTPPVPTGTPPAGGPPSRPSSRAPGAKKNVRSRYVDVFKDQA</sequence>
<name>A0A167L3B3_CALVF</name>
<dbReference type="GO" id="GO:0070971">
    <property type="term" value="C:endoplasmic reticulum exit site"/>
    <property type="evidence" value="ECO:0007669"/>
    <property type="project" value="TreeGrafter"/>
</dbReference>
<evidence type="ECO:0000256" key="4">
    <source>
        <dbReference type="ARBA" id="ARBA00022824"/>
    </source>
</evidence>
<feature type="region of interest" description="Disordered" evidence="8">
    <location>
        <begin position="703"/>
        <end position="834"/>
    </location>
</feature>
<dbReference type="Pfam" id="PF12931">
    <property type="entry name" value="TPR_Sec16"/>
    <property type="match status" value="1"/>
</dbReference>
<comment type="function">
    <text evidence="6 7">Involved in the initiation of assembly of the COPII coat required for the formation of transport vesicles from the endoplasmic reticulum (ER) and the selection of cargo molecules. Also involved in autophagy.</text>
</comment>
<keyword evidence="7" id="KW-0653">Protein transport</keyword>
<dbReference type="OrthoDB" id="8918678at2759"/>
<organism evidence="11 12">
    <name type="scientific">Calocera viscosa (strain TUFC12733)</name>
    <dbReference type="NCBI Taxonomy" id="1330018"/>
    <lineage>
        <taxon>Eukaryota</taxon>
        <taxon>Fungi</taxon>
        <taxon>Dikarya</taxon>
        <taxon>Basidiomycota</taxon>
        <taxon>Agaricomycotina</taxon>
        <taxon>Dacrymycetes</taxon>
        <taxon>Dacrymycetales</taxon>
        <taxon>Dacrymycetaceae</taxon>
        <taxon>Calocera</taxon>
    </lineage>
</organism>
<dbReference type="InterPro" id="IPR024340">
    <property type="entry name" value="Sec16_CCD"/>
</dbReference>
<dbReference type="GO" id="GO:0006914">
    <property type="term" value="P:autophagy"/>
    <property type="evidence" value="ECO:0007669"/>
    <property type="project" value="UniProtKB-KW"/>
</dbReference>
<evidence type="ECO:0000256" key="6">
    <source>
        <dbReference type="ARBA" id="ARBA00024687"/>
    </source>
</evidence>
<accession>A0A167L3B3</accession>
<evidence type="ECO:0000259" key="9">
    <source>
        <dbReference type="Pfam" id="PF12931"/>
    </source>
</evidence>
<dbReference type="STRING" id="1330018.A0A167L3B3"/>
<dbReference type="PANTHER" id="PTHR13402">
    <property type="entry name" value="RGPR-RELATED"/>
    <property type="match status" value="1"/>
</dbReference>
<dbReference type="GO" id="GO:0012507">
    <property type="term" value="C:ER to Golgi transport vesicle membrane"/>
    <property type="evidence" value="ECO:0007669"/>
    <property type="project" value="TreeGrafter"/>
</dbReference>
<feature type="compositionally biased region" description="Pro residues" evidence="8">
    <location>
        <begin position="942"/>
        <end position="965"/>
    </location>
</feature>
<feature type="domain" description="Sec16 Sec23-binding" evidence="9">
    <location>
        <begin position="242"/>
        <end position="573"/>
    </location>
</feature>
<comment type="similarity">
    <text evidence="2 7">Belongs to the SEC16 family.</text>
</comment>
<evidence type="ECO:0000256" key="7">
    <source>
        <dbReference type="RuleBase" id="RU364101"/>
    </source>
</evidence>
<keyword evidence="12" id="KW-1185">Reference proteome</keyword>
<keyword evidence="4 7" id="KW-0256">Endoplasmic reticulum</keyword>
<feature type="compositionally biased region" description="Polar residues" evidence="8">
    <location>
        <begin position="742"/>
        <end position="758"/>
    </location>
</feature>
<evidence type="ECO:0000256" key="3">
    <source>
        <dbReference type="ARBA" id="ARBA00022448"/>
    </source>
</evidence>
<evidence type="ECO:0000256" key="5">
    <source>
        <dbReference type="ARBA" id="ARBA00022892"/>
    </source>
</evidence>
<dbReference type="GO" id="GO:0016192">
    <property type="term" value="P:vesicle-mediated transport"/>
    <property type="evidence" value="ECO:0007669"/>
    <property type="project" value="UniProtKB-KW"/>
</dbReference>
<evidence type="ECO:0000313" key="12">
    <source>
        <dbReference type="Proteomes" id="UP000076738"/>
    </source>
</evidence>
<dbReference type="PANTHER" id="PTHR13402:SF6">
    <property type="entry name" value="SECRETORY 16, ISOFORM I"/>
    <property type="match status" value="1"/>
</dbReference>
<evidence type="ECO:0000313" key="11">
    <source>
        <dbReference type="EMBL" id="KZO95287.1"/>
    </source>
</evidence>
<comment type="subcellular location">
    <subcellularLocation>
        <location evidence="1">Endoplasmic reticulum membrane</location>
        <topology evidence="1">Peripheral membrane protein</topology>
        <orientation evidence="1">Cytoplasmic side</orientation>
    </subcellularLocation>
</comment>
<dbReference type="AlphaFoldDB" id="A0A167L3B3"/>
<keyword evidence="7" id="KW-0472">Membrane</keyword>
<protein>
    <recommendedName>
        <fullName evidence="7">Protein transport protein sec16</fullName>
    </recommendedName>
</protein>
<feature type="region of interest" description="Disordered" evidence="8">
    <location>
        <begin position="576"/>
        <end position="640"/>
    </location>
</feature>
<dbReference type="GO" id="GO:0015031">
    <property type="term" value="P:protein transport"/>
    <property type="evidence" value="ECO:0007669"/>
    <property type="project" value="UniProtKB-KW"/>
</dbReference>
<feature type="domain" description="Sec16 central conserved" evidence="10">
    <location>
        <begin position="38"/>
        <end position="174"/>
    </location>
</feature>
<dbReference type="InterPro" id="IPR024298">
    <property type="entry name" value="Sec16_Sec23-bd"/>
</dbReference>
<dbReference type="GO" id="GO:0007030">
    <property type="term" value="P:Golgi organization"/>
    <property type="evidence" value="ECO:0007669"/>
    <property type="project" value="TreeGrafter"/>
</dbReference>
<feature type="compositionally biased region" description="Polar residues" evidence="8">
    <location>
        <begin position="601"/>
        <end position="627"/>
    </location>
</feature>
<evidence type="ECO:0000256" key="1">
    <source>
        <dbReference type="ARBA" id="ARBA00004397"/>
    </source>
</evidence>
<dbReference type="GO" id="GO:0005789">
    <property type="term" value="C:endoplasmic reticulum membrane"/>
    <property type="evidence" value="ECO:0007669"/>
    <property type="project" value="UniProtKB-SubCell"/>
</dbReference>
<dbReference type="CDD" id="cd09233">
    <property type="entry name" value="ACE1-Sec16-like"/>
    <property type="match status" value="1"/>
</dbReference>
<feature type="compositionally biased region" description="Basic and acidic residues" evidence="8">
    <location>
        <begin position="778"/>
        <end position="804"/>
    </location>
</feature>
<reference evidence="11 12" key="1">
    <citation type="journal article" date="2016" name="Mol. Biol. Evol.">
        <title>Comparative Genomics of Early-Diverging Mushroom-Forming Fungi Provides Insights into the Origins of Lignocellulose Decay Capabilities.</title>
        <authorList>
            <person name="Nagy L.G."/>
            <person name="Riley R."/>
            <person name="Tritt A."/>
            <person name="Adam C."/>
            <person name="Daum C."/>
            <person name="Floudas D."/>
            <person name="Sun H."/>
            <person name="Yadav J.S."/>
            <person name="Pangilinan J."/>
            <person name="Larsson K.H."/>
            <person name="Matsuura K."/>
            <person name="Barry K."/>
            <person name="Labutti K."/>
            <person name="Kuo R."/>
            <person name="Ohm R.A."/>
            <person name="Bhattacharya S.S."/>
            <person name="Shirouzu T."/>
            <person name="Yoshinaga Y."/>
            <person name="Martin F.M."/>
            <person name="Grigoriev I.V."/>
            <person name="Hibbett D.S."/>
        </authorList>
    </citation>
    <scope>NUCLEOTIDE SEQUENCE [LARGE SCALE GENOMIC DNA]</scope>
    <source>
        <strain evidence="11 12">TUFC12733</strain>
    </source>
</reference>
<keyword evidence="3 7" id="KW-0813">Transport</keyword>
<keyword evidence="5 7" id="KW-0931">ER-Golgi transport</keyword>
<keyword evidence="7" id="KW-0072">Autophagy</keyword>
<gene>
    <name evidence="11" type="ORF">CALVIDRAFT_483144</name>
</gene>